<keyword evidence="1 2" id="KW-0694">RNA-binding</keyword>
<dbReference type="InterPro" id="IPR036621">
    <property type="entry name" value="Anticodon-bd_dom_sf"/>
</dbReference>
<feature type="compositionally biased region" description="Basic and acidic residues" evidence="3">
    <location>
        <begin position="90"/>
        <end position="150"/>
    </location>
</feature>
<dbReference type="InterPro" id="IPR052600">
    <property type="entry name" value="Nuc_rcpt_coact/corep"/>
</dbReference>
<feature type="region of interest" description="Disordered" evidence="3">
    <location>
        <begin position="447"/>
        <end position="471"/>
    </location>
</feature>
<accession>A0A2R5L602</accession>
<feature type="compositionally biased region" description="Polar residues" evidence="3">
    <location>
        <begin position="561"/>
        <end position="580"/>
    </location>
</feature>
<dbReference type="Gene3D" id="3.30.70.330">
    <property type="match status" value="1"/>
</dbReference>
<feature type="compositionally biased region" description="Basic and acidic residues" evidence="3">
    <location>
        <begin position="447"/>
        <end position="470"/>
    </location>
</feature>
<organism evidence="5">
    <name type="scientific">Ornithodoros turicata</name>
    <dbReference type="NCBI Taxonomy" id="34597"/>
    <lineage>
        <taxon>Eukaryota</taxon>
        <taxon>Metazoa</taxon>
        <taxon>Ecdysozoa</taxon>
        <taxon>Arthropoda</taxon>
        <taxon>Chelicerata</taxon>
        <taxon>Arachnida</taxon>
        <taxon>Acari</taxon>
        <taxon>Parasitiformes</taxon>
        <taxon>Ixodida</taxon>
        <taxon>Ixodoidea</taxon>
        <taxon>Argasidae</taxon>
        <taxon>Ornithodorinae</taxon>
        <taxon>Ornithodoros</taxon>
    </lineage>
</organism>
<proteinExistence type="predicted"/>
<dbReference type="SUPFAM" id="SSF52954">
    <property type="entry name" value="Class II aaRS ABD-related"/>
    <property type="match status" value="1"/>
</dbReference>
<evidence type="ECO:0000256" key="2">
    <source>
        <dbReference type="PROSITE-ProRule" id="PRU00176"/>
    </source>
</evidence>
<feature type="compositionally biased region" description="Basic and acidic residues" evidence="3">
    <location>
        <begin position="200"/>
        <end position="254"/>
    </location>
</feature>
<sequence length="649" mass="71981">MDSHVSNDTSDPAKATSRIYVGNLKKHILREDLEKLFTKYGSIQGISLHKGGFGFVQFKTEEEAEAAVKGEGGIFFKGCLLQLRVCSPQDPRHPGRSSSRERDRDYSSHDRRQDMDMGRDRSPIRRGDSYDDRGRDYKRDDRPPLGKPFDRSPPPRRGEESFHDRRFGRDDMRGYGGRDGPPPSFGRDDVGRPPTGPPRDFGRFSAREDRFGGPDGGRYGRDDPPPGRFGRDDVGGRYGGRDDYWGGGGRDDYPRGNSDMRYGRDDPPGGPGYSDLPSRGGPLGPPFRPEPPTELRKPNDCEIIVLQRQNRNYAEMVERRLKNLGLQVDLLFLKDEALLSRALEDLTQQGTLFAAVVTEQHEVHGSVTINILYGVPQEHRNMPLDDALKLVSRNFREHMENRRAGNQDEPDRELQFLFKLLLDGKYLSVPELDRIIQYLTERRDKQLLQERGEPVPQRVERPKPEEEKPSQQELQQRILSMIGQPGPVSPLASQASAIVQAQTPAAAAAAVAAAVPALLQPPQQQANPEPTASTYINFDNPSVQKALDNLIHNGSSLLKTLSSANPQGGTSHGQAETGTYQEGDPGFTGYGDGFRGGARGINSGYSGQQQVGMGNDSNRAGPNRGTPMRHPLLGTQVPRPLGRPGPPRY</sequence>
<dbReference type="PANTHER" id="PTHR23295:SF6">
    <property type="entry name" value="NEOSIN, ISOFORM A"/>
    <property type="match status" value="1"/>
</dbReference>
<evidence type="ECO:0000256" key="3">
    <source>
        <dbReference type="SAM" id="MobiDB-lite"/>
    </source>
</evidence>
<feature type="compositionally biased region" description="Basic and acidic residues" evidence="3">
    <location>
        <begin position="156"/>
        <end position="173"/>
    </location>
</feature>
<dbReference type="InterPro" id="IPR012677">
    <property type="entry name" value="Nucleotide-bd_a/b_plait_sf"/>
</dbReference>
<feature type="domain" description="RRM" evidence="4">
    <location>
        <begin position="17"/>
        <end position="88"/>
    </location>
</feature>
<feature type="compositionally biased region" description="Polar residues" evidence="3">
    <location>
        <begin position="603"/>
        <end position="620"/>
    </location>
</feature>
<dbReference type="InterPro" id="IPR000504">
    <property type="entry name" value="RRM_dom"/>
</dbReference>
<evidence type="ECO:0000313" key="5">
    <source>
        <dbReference type="EMBL" id="MBY04912.1"/>
    </source>
</evidence>
<dbReference type="SUPFAM" id="SSF54928">
    <property type="entry name" value="RNA-binding domain, RBD"/>
    <property type="match status" value="1"/>
</dbReference>
<evidence type="ECO:0000256" key="1">
    <source>
        <dbReference type="ARBA" id="ARBA00022884"/>
    </source>
</evidence>
<dbReference type="PROSITE" id="PS50102">
    <property type="entry name" value="RRM"/>
    <property type="match status" value="1"/>
</dbReference>
<name>A0A2R5L602_9ACAR</name>
<dbReference type="AlphaFoldDB" id="A0A2R5L602"/>
<feature type="region of interest" description="Disordered" evidence="3">
    <location>
        <begin position="561"/>
        <end position="649"/>
    </location>
</feature>
<dbReference type="GO" id="GO:0003723">
    <property type="term" value="F:RNA binding"/>
    <property type="evidence" value="ECO:0007669"/>
    <property type="project" value="UniProtKB-UniRule"/>
</dbReference>
<dbReference type="InterPro" id="IPR035979">
    <property type="entry name" value="RBD_domain_sf"/>
</dbReference>
<dbReference type="EMBL" id="GGLE01000786">
    <property type="protein sequence ID" value="MBY04912.1"/>
    <property type="molecule type" value="Transcribed_RNA"/>
</dbReference>
<feature type="region of interest" description="Disordered" evidence="3">
    <location>
        <begin position="86"/>
        <end position="299"/>
    </location>
</feature>
<reference evidence="5" key="1">
    <citation type="submission" date="2018-03" db="EMBL/GenBank/DDBJ databases">
        <title>The relapsing fever spirochete Borrelia turicatae persists in the highly oxidative environment of its soft-bodied tick vector.</title>
        <authorList>
            <person name="Bourret T.J."/>
            <person name="Boyle W.K."/>
            <person name="Valenzuela J.G."/>
            <person name="Oliveira F."/>
            <person name="Lopez J.E."/>
        </authorList>
    </citation>
    <scope>NUCLEOTIDE SEQUENCE</scope>
    <source>
        <strain evidence="5">Kansas strain/isolate</strain>
        <tissue evidence="5">Salivary glands</tissue>
    </source>
</reference>
<protein>
    <submittedName>
        <fullName evidence="5">Putative nuclear receptor coactivator 5 strongylocentrotus purpuratus</fullName>
    </submittedName>
</protein>
<dbReference type="SMART" id="SM00360">
    <property type="entry name" value="RRM"/>
    <property type="match status" value="1"/>
</dbReference>
<evidence type="ECO:0000259" key="4">
    <source>
        <dbReference type="PROSITE" id="PS50102"/>
    </source>
</evidence>
<dbReference type="Gene3D" id="3.40.50.800">
    <property type="entry name" value="Anticodon-binding domain"/>
    <property type="match status" value="1"/>
</dbReference>
<dbReference type="PANTHER" id="PTHR23295">
    <property type="entry name" value="NUCLEAR RECEPTOR COACTIVATOR 5-RELATED"/>
    <property type="match status" value="1"/>
</dbReference>
<keyword evidence="5" id="KW-0675">Receptor</keyword>
<feature type="compositionally biased region" description="Gly residues" evidence="3">
    <location>
        <begin position="586"/>
        <end position="599"/>
    </location>
</feature>
<dbReference type="Pfam" id="PF00076">
    <property type="entry name" value="RRM_1"/>
    <property type="match status" value="1"/>
</dbReference>